<proteinExistence type="inferred from homology"/>
<dbReference type="Gene3D" id="2.60.40.10">
    <property type="entry name" value="Immunoglobulins"/>
    <property type="match status" value="2"/>
</dbReference>
<name>A0A0Q0SYF2_9PSED</name>
<keyword evidence="11" id="KW-1185">Reference proteome</keyword>
<evidence type="ECO:0000256" key="6">
    <source>
        <dbReference type="RuleBase" id="RU003918"/>
    </source>
</evidence>
<feature type="domain" description="Pili assembly chaperone C-terminal" evidence="9">
    <location>
        <begin position="176"/>
        <end position="240"/>
    </location>
</feature>
<evidence type="ECO:0000256" key="5">
    <source>
        <dbReference type="ARBA" id="ARBA00023186"/>
    </source>
</evidence>
<evidence type="ECO:0000313" key="11">
    <source>
        <dbReference type="Proteomes" id="UP000050342"/>
    </source>
</evidence>
<dbReference type="PROSITE" id="PS00635">
    <property type="entry name" value="PILI_CHAPERONE"/>
    <property type="match status" value="1"/>
</dbReference>
<reference evidence="10 11" key="1">
    <citation type="submission" date="2015-10" db="EMBL/GenBank/DDBJ databases">
        <title>Pseudomonas helleri sp. nov. and Pseudomonas weihenstephanensis sp. nov., isolated from raw cows milk.</title>
        <authorList>
            <person name="Von Neubeck M."/>
            <person name="Huptas C."/>
            <person name="Wenning M."/>
            <person name="Scherer S."/>
        </authorList>
    </citation>
    <scope>NUCLEOTIDE SEQUENCE [LARGE SCALE GENOMIC DNA]</scope>
    <source>
        <strain evidence="10 11">BSTT44</strain>
    </source>
</reference>
<comment type="similarity">
    <text evidence="2 6">Belongs to the periplasmic pilus chaperone family.</text>
</comment>
<dbReference type="RefSeq" id="WP_055104635.1">
    <property type="nucleotide sequence ID" value="NZ_LLWH01000220.1"/>
</dbReference>
<protein>
    <recommendedName>
        <fullName evidence="12">Molecular chaperone</fullName>
    </recommendedName>
</protein>
<dbReference type="InterPro" id="IPR050643">
    <property type="entry name" value="Periplasmic_pilus_chap"/>
</dbReference>
<evidence type="ECO:0000256" key="4">
    <source>
        <dbReference type="ARBA" id="ARBA00022764"/>
    </source>
</evidence>
<dbReference type="STRING" id="1563157.AQS70_04435"/>
<dbReference type="GO" id="GO:0071555">
    <property type="term" value="P:cell wall organization"/>
    <property type="evidence" value="ECO:0007669"/>
    <property type="project" value="InterPro"/>
</dbReference>
<dbReference type="PANTHER" id="PTHR30251:SF7">
    <property type="entry name" value="FIMBRIAE CHAPARONE"/>
    <property type="match status" value="1"/>
</dbReference>
<gene>
    <name evidence="10" type="ORF">AQS70_04435</name>
</gene>
<dbReference type="Pfam" id="PF00345">
    <property type="entry name" value="PapD_N"/>
    <property type="match status" value="1"/>
</dbReference>
<dbReference type="AlphaFoldDB" id="A0A0Q0SYF2"/>
<dbReference type="InterPro" id="IPR016148">
    <property type="entry name" value="Pili_assmbl_chaperone_C"/>
</dbReference>
<evidence type="ECO:0000256" key="3">
    <source>
        <dbReference type="ARBA" id="ARBA00022729"/>
    </source>
</evidence>
<comment type="subcellular location">
    <subcellularLocation>
        <location evidence="1 6">Periplasm</location>
    </subcellularLocation>
</comment>
<dbReference type="InterPro" id="IPR001829">
    <property type="entry name" value="Pili_assmbl_chaperone_bac"/>
</dbReference>
<evidence type="ECO:0000259" key="8">
    <source>
        <dbReference type="Pfam" id="PF00345"/>
    </source>
</evidence>
<sequence length="251" mass="27314">MIKFKIALLVSCAYLAVSVVQSAAAGVMPEKTRLIFHEGQSHRSLMLANTNAYPVVVQTWVDNGEGNQAPENAVSTMVALPSVFRLQAGAIQGLRIVQDASSLPKDRESVSWLNIYEIPPTKAVAPLIATQVAVAMNTQMKVFYRPANLPIPPEKMAASLTFSLKQQAGGWVLICHNPSPYHASFSSLRLVAQGHDYAKAKTQDMMTPPLSEKTYPLESINLAGQVGLAVSYTLIDDEGHYYDGNTTVQRL</sequence>
<dbReference type="PANTHER" id="PTHR30251">
    <property type="entry name" value="PILUS ASSEMBLY CHAPERONE"/>
    <property type="match status" value="1"/>
</dbReference>
<dbReference type="InterPro" id="IPR018046">
    <property type="entry name" value="Pili_assmbl_chaperone_CS"/>
</dbReference>
<keyword evidence="4" id="KW-0574">Periplasm</keyword>
<dbReference type="PRINTS" id="PR00969">
    <property type="entry name" value="CHAPERONPILI"/>
</dbReference>
<keyword evidence="5 6" id="KW-0143">Chaperone</keyword>
<accession>A0A0Q0SYF2</accession>
<dbReference type="GO" id="GO:0030288">
    <property type="term" value="C:outer membrane-bounded periplasmic space"/>
    <property type="evidence" value="ECO:0007669"/>
    <property type="project" value="InterPro"/>
</dbReference>
<feature type="chain" id="PRO_5006184030" description="Molecular chaperone" evidence="7">
    <location>
        <begin position="24"/>
        <end position="251"/>
    </location>
</feature>
<dbReference type="SUPFAM" id="SSF49584">
    <property type="entry name" value="Periplasmic chaperone C-domain"/>
    <property type="match status" value="1"/>
</dbReference>
<dbReference type="OrthoDB" id="9131059at2"/>
<dbReference type="Proteomes" id="UP000050342">
    <property type="component" value="Unassembled WGS sequence"/>
</dbReference>
<dbReference type="InterPro" id="IPR036316">
    <property type="entry name" value="Pili_assmbl_chap_C_dom_sf"/>
</dbReference>
<dbReference type="InterPro" id="IPR013783">
    <property type="entry name" value="Ig-like_fold"/>
</dbReference>
<feature type="domain" description="Pili assembly chaperone N-terminal" evidence="8">
    <location>
        <begin position="26"/>
        <end position="149"/>
    </location>
</feature>
<evidence type="ECO:0000259" key="9">
    <source>
        <dbReference type="Pfam" id="PF02753"/>
    </source>
</evidence>
<organism evidence="10 11">
    <name type="scientific">Pseudomonas endophytica</name>
    <dbReference type="NCBI Taxonomy" id="1563157"/>
    <lineage>
        <taxon>Bacteria</taxon>
        <taxon>Pseudomonadati</taxon>
        <taxon>Pseudomonadota</taxon>
        <taxon>Gammaproteobacteria</taxon>
        <taxon>Pseudomonadales</taxon>
        <taxon>Pseudomonadaceae</taxon>
        <taxon>Pseudomonas</taxon>
    </lineage>
</organism>
<evidence type="ECO:0000256" key="1">
    <source>
        <dbReference type="ARBA" id="ARBA00004418"/>
    </source>
</evidence>
<dbReference type="EMBL" id="LLWH01000220">
    <property type="protein sequence ID" value="KQB51829.1"/>
    <property type="molecule type" value="Genomic_DNA"/>
</dbReference>
<dbReference type="Pfam" id="PF02753">
    <property type="entry name" value="PapD_C"/>
    <property type="match status" value="1"/>
</dbReference>
<dbReference type="SUPFAM" id="SSF49354">
    <property type="entry name" value="PapD-like"/>
    <property type="match status" value="1"/>
</dbReference>
<evidence type="ECO:0000256" key="7">
    <source>
        <dbReference type="SAM" id="SignalP"/>
    </source>
</evidence>
<dbReference type="InterPro" id="IPR016147">
    <property type="entry name" value="Pili_assmbl_chaperone_N"/>
</dbReference>
<evidence type="ECO:0000313" key="10">
    <source>
        <dbReference type="EMBL" id="KQB51829.1"/>
    </source>
</evidence>
<feature type="signal peptide" evidence="7">
    <location>
        <begin position="1"/>
        <end position="23"/>
    </location>
</feature>
<dbReference type="InterPro" id="IPR008962">
    <property type="entry name" value="PapD-like_sf"/>
</dbReference>
<evidence type="ECO:0008006" key="12">
    <source>
        <dbReference type="Google" id="ProtNLM"/>
    </source>
</evidence>
<keyword evidence="3 7" id="KW-0732">Signal</keyword>
<evidence type="ECO:0000256" key="2">
    <source>
        <dbReference type="ARBA" id="ARBA00007399"/>
    </source>
</evidence>
<comment type="caution">
    <text evidence="10">The sequence shown here is derived from an EMBL/GenBank/DDBJ whole genome shotgun (WGS) entry which is preliminary data.</text>
</comment>